<feature type="region of interest" description="Disordered" evidence="1">
    <location>
        <begin position="60"/>
        <end position="105"/>
    </location>
</feature>
<comment type="caution">
    <text evidence="2">The sequence shown here is derived from an EMBL/GenBank/DDBJ whole genome shotgun (WGS) entry which is preliminary data.</text>
</comment>
<name>A0AAV7N7D8_PLEWA</name>
<dbReference type="AlphaFoldDB" id="A0AAV7N7D8"/>
<sequence length="105" mass="11929">MGIVILRMINRQDYRGGQQHSRTIITSPKVKGARHHARDQSTWHPYGWHREGAVQAARYWSGEEEDGRSRPAKHLPDVLDNYEGLEPGADLRNTEQDTGPSGRTL</sequence>
<proteinExistence type="predicted"/>
<feature type="compositionally biased region" description="Polar residues" evidence="1">
    <location>
        <begin position="96"/>
        <end position="105"/>
    </location>
</feature>
<dbReference type="Proteomes" id="UP001066276">
    <property type="component" value="Chromosome 9"/>
</dbReference>
<accession>A0AAV7N7D8</accession>
<evidence type="ECO:0000313" key="2">
    <source>
        <dbReference type="EMBL" id="KAJ1109123.1"/>
    </source>
</evidence>
<keyword evidence="3" id="KW-1185">Reference proteome</keyword>
<evidence type="ECO:0000313" key="3">
    <source>
        <dbReference type="Proteomes" id="UP001066276"/>
    </source>
</evidence>
<organism evidence="2 3">
    <name type="scientific">Pleurodeles waltl</name>
    <name type="common">Iberian ribbed newt</name>
    <dbReference type="NCBI Taxonomy" id="8319"/>
    <lineage>
        <taxon>Eukaryota</taxon>
        <taxon>Metazoa</taxon>
        <taxon>Chordata</taxon>
        <taxon>Craniata</taxon>
        <taxon>Vertebrata</taxon>
        <taxon>Euteleostomi</taxon>
        <taxon>Amphibia</taxon>
        <taxon>Batrachia</taxon>
        <taxon>Caudata</taxon>
        <taxon>Salamandroidea</taxon>
        <taxon>Salamandridae</taxon>
        <taxon>Pleurodelinae</taxon>
        <taxon>Pleurodeles</taxon>
    </lineage>
</organism>
<protein>
    <submittedName>
        <fullName evidence="2">Uncharacterized protein</fullName>
    </submittedName>
</protein>
<evidence type="ECO:0000256" key="1">
    <source>
        <dbReference type="SAM" id="MobiDB-lite"/>
    </source>
</evidence>
<dbReference type="EMBL" id="JANPWB010000013">
    <property type="protein sequence ID" value="KAJ1109123.1"/>
    <property type="molecule type" value="Genomic_DNA"/>
</dbReference>
<reference evidence="2" key="1">
    <citation type="journal article" date="2022" name="bioRxiv">
        <title>Sequencing and chromosome-scale assembly of the giantPleurodeles waltlgenome.</title>
        <authorList>
            <person name="Brown T."/>
            <person name="Elewa A."/>
            <person name="Iarovenko S."/>
            <person name="Subramanian E."/>
            <person name="Araus A.J."/>
            <person name="Petzold A."/>
            <person name="Susuki M."/>
            <person name="Suzuki K.-i.T."/>
            <person name="Hayashi T."/>
            <person name="Toyoda A."/>
            <person name="Oliveira C."/>
            <person name="Osipova E."/>
            <person name="Leigh N.D."/>
            <person name="Simon A."/>
            <person name="Yun M.H."/>
        </authorList>
    </citation>
    <scope>NUCLEOTIDE SEQUENCE</scope>
    <source>
        <strain evidence="2">20211129_DDA</strain>
        <tissue evidence="2">Liver</tissue>
    </source>
</reference>
<gene>
    <name evidence="2" type="ORF">NDU88_006488</name>
</gene>